<evidence type="ECO:0000256" key="5">
    <source>
        <dbReference type="ARBA" id="ARBA00022927"/>
    </source>
</evidence>
<proteinExistence type="inferred from homology"/>
<dbReference type="Gene3D" id="1.20.58.1970">
    <property type="match status" value="1"/>
</dbReference>
<dbReference type="RefSeq" id="XP_067067030.1">
    <property type="nucleotide sequence ID" value="XM_067211410.1"/>
</dbReference>
<evidence type="ECO:0000256" key="4">
    <source>
        <dbReference type="ARBA" id="ARBA00022448"/>
    </source>
</evidence>
<comment type="similarity">
    <text evidence="2">Belongs to the COG4 family.</text>
</comment>
<feature type="domain" description="COG4 transport protein middle alpha-helical bundle" evidence="9">
    <location>
        <begin position="145"/>
        <end position="473"/>
    </location>
</feature>
<dbReference type="PANTHER" id="PTHR24016:SF0">
    <property type="entry name" value="CONSERVED OLIGOMERIC GOLGI COMPLEX SUBUNIT 4"/>
    <property type="match status" value="1"/>
</dbReference>
<dbReference type="SMART" id="SM00762">
    <property type="entry name" value="Cog4"/>
    <property type="match status" value="1"/>
</dbReference>
<keyword evidence="6" id="KW-0333">Golgi apparatus</keyword>
<dbReference type="Pfam" id="PF20663">
    <property type="entry name" value="COG4_N"/>
    <property type="match status" value="1"/>
</dbReference>
<evidence type="ECO:0000313" key="10">
    <source>
        <dbReference type="EMBL" id="OII72643.1"/>
    </source>
</evidence>
<dbReference type="Proteomes" id="UP000186804">
    <property type="component" value="Unassembled WGS sequence"/>
</dbReference>
<dbReference type="GO" id="GO:0000139">
    <property type="term" value="C:Golgi membrane"/>
    <property type="evidence" value="ECO:0007669"/>
    <property type="project" value="UniProtKB-SubCell"/>
</dbReference>
<name>A0A1J4MGQ6_9CRYT</name>
<dbReference type="InterPro" id="IPR048682">
    <property type="entry name" value="COG4"/>
</dbReference>
<dbReference type="PANTHER" id="PTHR24016">
    <property type="entry name" value="CONSERVED OLIGOMERIC GOLGI COMPLEX SUBUNIT 4"/>
    <property type="match status" value="1"/>
</dbReference>
<dbReference type="InterPro" id="IPR048684">
    <property type="entry name" value="COG4_C"/>
</dbReference>
<dbReference type="Pfam" id="PF20662">
    <property type="entry name" value="COG4_C"/>
    <property type="match status" value="1"/>
</dbReference>
<accession>A0A1J4MGQ6</accession>
<dbReference type="Pfam" id="PF08318">
    <property type="entry name" value="COG4_m"/>
    <property type="match status" value="1"/>
</dbReference>
<evidence type="ECO:0000256" key="6">
    <source>
        <dbReference type="ARBA" id="ARBA00023034"/>
    </source>
</evidence>
<comment type="subcellular location">
    <subcellularLocation>
        <location evidence="1">Golgi apparatus membrane</location>
        <topology evidence="1">Peripheral membrane protein</topology>
    </subcellularLocation>
</comment>
<dbReference type="OrthoDB" id="47059at2759"/>
<evidence type="ECO:0000256" key="8">
    <source>
        <dbReference type="ARBA" id="ARBA00031340"/>
    </source>
</evidence>
<organism evidence="10 11">
    <name type="scientific">Cryptosporidium andersoni</name>
    <dbReference type="NCBI Taxonomy" id="117008"/>
    <lineage>
        <taxon>Eukaryota</taxon>
        <taxon>Sar</taxon>
        <taxon>Alveolata</taxon>
        <taxon>Apicomplexa</taxon>
        <taxon>Conoidasida</taxon>
        <taxon>Coccidia</taxon>
        <taxon>Eucoccidiorida</taxon>
        <taxon>Eimeriorina</taxon>
        <taxon>Cryptosporidiidae</taxon>
        <taxon>Cryptosporidium</taxon>
    </lineage>
</organism>
<dbReference type="GeneID" id="92365356"/>
<evidence type="ECO:0000256" key="2">
    <source>
        <dbReference type="ARBA" id="ARBA00009215"/>
    </source>
</evidence>
<keyword evidence="7" id="KW-0472">Membrane</keyword>
<evidence type="ECO:0000256" key="3">
    <source>
        <dbReference type="ARBA" id="ARBA00020975"/>
    </source>
</evidence>
<reference evidence="10 11" key="1">
    <citation type="submission" date="2016-10" db="EMBL/GenBank/DDBJ databases">
        <title>Reductive evolution of mitochondrial metabolism and differential evolution of invasion-related proteins in Cryptosporidium.</title>
        <authorList>
            <person name="Liu S."/>
            <person name="Roellig D.M."/>
            <person name="Guo Y."/>
            <person name="Li N."/>
            <person name="Frace M.A."/>
            <person name="Tang K."/>
            <person name="Zhang L."/>
            <person name="Feng Y."/>
            <person name="Xiao L."/>
        </authorList>
    </citation>
    <scope>NUCLEOTIDE SEQUENCE [LARGE SCALE GENOMIC DNA]</scope>
    <source>
        <strain evidence="10">30847</strain>
    </source>
</reference>
<dbReference type="InterPro" id="IPR048680">
    <property type="entry name" value="COG4_N"/>
</dbReference>
<keyword evidence="5" id="KW-0653">Protein transport</keyword>
<evidence type="ECO:0000259" key="9">
    <source>
        <dbReference type="SMART" id="SM00762"/>
    </source>
</evidence>
<dbReference type="AlphaFoldDB" id="A0A1J4MGQ6"/>
<evidence type="ECO:0000313" key="11">
    <source>
        <dbReference type="Proteomes" id="UP000186804"/>
    </source>
</evidence>
<comment type="caution">
    <text evidence="10">The sequence shown here is derived from an EMBL/GenBank/DDBJ whole genome shotgun (WGS) entry which is preliminary data.</text>
</comment>
<evidence type="ECO:0000256" key="1">
    <source>
        <dbReference type="ARBA" id="ARBA00004395"/>
    </source>
</evidence>
<dbReference type="EMBL" id="LRBS01000111">
    <property type="protein sequence ID" value="OII72643.1"/>
    <property type="molecule type" value="Genomic_DNA"/>
</dbReference>
<gene>
    <name evidence="10" type="ORF">cand_011710</name>
</gene>
<protein>
    <recommendedName>
        <fullName evidence="3">Conserved oligomeric Golgi complex subunit 4</fullName>
    </recommendedName>
    <alternativeName>
        <fullName evidence="8">Component of oligomeric Golgi complex 4</fullName>
    </alternativeName>
</protein>
<evidence type="ECO:0000256" key="7">
    <source>
        <dbReference type="ARBA" id="ARBA00023136"/>
    </source>
</evidence>
<sequence>MELEYPRDEEWIDLSLSKLEGELHSIKNEIASDMKFKVVDLLNFCTKNLFKMKSEVIENLEKGLRGYSTKIEVLPSQIKTIRCLRHKLQQSIELVDHLIKLKKCHEGFKESLNDKNYELCAKFIEEYLPIRKSCIKFEETICSDLDKGRDIFYNMVCDLFDQSLNNGNQEGVCYYVRLFVPLGKSQEGLRRYISFIRGNISDLCMKKYNNALKDSQIKGSKLDYVDIFTSLFISIANTIQDYQGKIPDFAKYDTELEDTSPLNDYKKRSTMLIFYRGIEEELYIQGNKLIDRFEKDHKLYLDIEWNNPDIKLEDLGISHRELDEFLDKYTLISKLHYQFQVYFIGIVNSCQISEMDETENCLSNVPKDSSDNIESSIEAIFSRIQDLNTKYVSCEYGYLLFSIYQALKTTDEVLWNDRDTMVSTFVEDSFFLLHKSISRCMSIGDVNTLKIILNYINYLLQDVIKPQIIENFQNAKPLYEQALGNSNDEIINYNLSHLMILIQQTQEQKQISSNIGARYSWTHSLNNLQACIENIEILKETILRDFEADYQQLLNLQSGLYHEIIEIMTKMFKNLITEYKQLHDYYGKITLQILSKIAISPILMTLHEDISYEITEEESRDYTLNQSFIPAMINSLQVINEHLKSYYNIKSTEYIMSLMIERVALKIEQIITNYPDTKRFTLYGALVFESDIRNLQSFTNSLLSISIRHKFSRLMEICDILNITNLEELEELLKTDFPNRNWHISKAELSKILHLKSDLDQTKVNQLIKKYSHFFS</sequence>
<keyword evidence="4" id="KW-0813">Transport</keyword>
<dbReference type="InterPro" id="IPR013167">
    <property type="entry name" value="COG4_M"/>
</dbReference>
<dbReference type="VEuPathDB" id="CryptoDB:cand_011710"/>
<dbReference type="GO" id="GO:0015031">
    <property type="term" value="P:protein transport"/>
    <property type="evidence" value="ECO:0007669"/>
    <property type="project" value="UniProtKB-KW"/>
</dbReference>
<keyword evidence="11" id="KW-1185">Reference proteome</keyword>